<gene>
    <name evidence="2" type="ORF">LY89DRAFT_685938</name>
</gene>
<keyword evidence="3" id="KW-1185">Reference proteome</keyword>
<organism evidence="2 3">
    <name type="scientific">Mollisia scopiformis</name>
    <name type="common">Conifer needle endophyte fungus</name>
    <name type="synonym">Phialocephala scopiformis</name>
    <dbReference type="NCBI Taxonomy" id="149040"/>
    <lineage>
        <taxon>Eukaryota</taxon>
        <taxon>Fungi</taxon>
        <taxon>Dikarya</taxon>
        <taxon>Ascomycota</taxon>
        <taxon>Pezizomycotina</taxon>
        <taxon>Leotiomycetes</taxon>
        <taxon>Helotiales</taxon>
        <taxon>Mollisiaceae</taxon>
        <taxon>Mollisia</taxon>
    </lineage>
</organism>
<protein>
    <submittedName>
        <fullName evidence="2">Uncharacterized protein</fullName>
    </submittedName>
</protein>
<feature type="compositionally biased region" description="Gly residues" evidence="1">
    <location>
        <begin position="285"/>
        <end position="300"/>
    </location>
</feature>
<evidence type="ECO:0000313" key="3">
    <source>
        <dbReference type="Proteomes" id="UP000070700"/>
    </source>
</evidence>
<dbReference type="KEGG" id="psco:LY89DRAFT_685938"/>
<evidence type="ECO:0000256" key="1">
    <source>
        <dbReference type="SAM" id="MobiDB-lite"/>
    </source>
</evidence>
<dbReference type="AlphaFoldDB" id="A0A194X4L0"/>
<evidence type="ECO:0000313" key="2">
    <source>
        <dbReference type="EMBL" id="KUJ15118.1"/>
    </source>
</evidence>
<sequence>MENLSLQDNVDQERRTRIESALQQYRETVSQHNVTLIRAYVRAVAAQPVPGNWSEDTAQTMRMRECSRALRIQFPESVSPQQLLDDDNVIAELVRTKYLEGVSSYPVNLEQREEYFAKVGTRVREIIDVAEFPPADLAYLCTLVSGITGPGLSYHHDAQVFDFISPIKHAQMVDEMAQAVIVPIRYDYSGSADQTTDQLTFVWEEWNIAVAFQIGSGPQTGGSFALYCRRVEANDEPFKWRYGIHVDHWGSEVYDSVEEFLGFYGHFKEQTEQDIVRDMRPVTGSGRGGRGTGGRGAGGM</sequence>
<reference evidence="2 3" key="1">
    <citation type="submission" date="2015-10" db="EMBL/GenBank/DDBJ databases">
        <title>Full genome of DAOMC 229536 Phialocephala scopiformis, a fungal endophyte of spruce producing the potent anti-insectan compound rugulosin.</title>
        <authorList>
            <consortium name="DOE Joint Genome Institute"/>
            <person name="Walker A.K."/>
            <person name="Frasz S.L."/>
            <person name="Seifert K.A."/>
            <person name="Miller J.D."/>
            <person name="Mondo S.J."/>
            <person name="Labutti K."/>
            <person name="Lipzen A."/>
            <person name="Dockter R."/>
            <person name="Kennedy M."/>
            <person name="Grigoriev I.V."/>
            <person name="Spatafora J.W."/>
        </authorList>
    </citation>
    <scope>NUCLEOTIDE SEQUENCE [LARGE SCALE GENOMIC DNA]</scope>
    <source>
        <strain evidence="2 3">CBS 120377</strain>
    </source>
</reference>
<name>A0A194X4L0_MOLSC</name>
<feature type="region of interest" description="Disordered" evidence="1">
    <location>
        <begin position="280"/>
        <end position="300"/>
    </location>
</feature>
<dbReference type="GeneID" id="28824902"/>
<accession>A0A194X4L0</accession>
<dbReference type="InParanoid" id="A0A194X4L0"/>
<dbReference type="EMBL" id="KQ947418">
    <property type="protein sequence ID" value="KUJ15118.1"/>
    <property type="molecule type" value="Genomic_DNA"/>
</dbReference>
<dbReference type="OrthoDB" id="5140754at2759"/>
<proteinExistence type="predicted"/>
<dbReference type="RefSeq" id="XP_018069473.1">
    <property type="nucleotide sequence ID" value="XM_018215176.1"/>
</dbReference>
<dbReference type="Proteomes" id="UP000070700">
    <property type="component" value="Unassembled WGS sequence"/>
</dbReference>